<evidence type="ECO:0000256" key="6">
    <source>
        <dbReference type="ARBA" id="ARBA00023040"/>
    </source>
</evidence>
<evidence type="ECO:0008006" key="16">
    <source>
        <dbReference type="Google" id="ProtNLM"/>
    </source>
</evidence>
<keyword evidence="10" id="KW-0807">Transducer</keyword>
<accession>A0A9N9MPS6</accession>
<dbReference type="Gene3D" id="1.20.1070.10">
    <property type="entry name" value="Rhodopsin 7-helix transmembrane proteins"/>
    <property type="match status" value="1"/>
</dbReference>
<dbReference type="PROSITE" id="PS50261">
    <property type="entry name" value="G_PROTEIN_RECEP_F2_4"/>
    <property type="match status" value="1"/>
</dbReference>
<evidence type="ECO:0000313" key="15">
    <source>
        <dbReference type="Proteomes" id="UP001152799"/>
    </source>
</evidence>
<dbReference type="PANTHER" id="PTHR45620">
    <property type="entry name" value="PDF RECEPTOR-LIKE PROTEIN-RELATED"/>
    <property type="match status" value="1"/>
</dbReference>
<evidence type="ECO:0000256" key="5">
    <source>
        <dbReference type="ARBA" id="ARBA00022989"/>
    </source>
</evidence>
<feature type="transmembrane region" description="Helical" evidence="11">
    <location>
        <begin position="102"/>
        <end position="125"/>
    </location>
</feature>
<feature type="transmembrane region" description="Helical" evidence="11">
    <location>
        <begin position="213"/>
        <end position="232"/>
    </location>
</feature>
<keyword evidence="7 11" id="KW-0472">Membrane</keyword>
<dbReference type="SUPFAM" id="SSF111418">
    <property type="entry name" value="Hormone receptor domain"/>
    <property type="match status" value="1"/>
</dbReference>
<comment type="subcellular location">
    <subcellularLocation>
        <location evidence="1">Cell membrane</location>
        <topology evidence="1">Multi-pass membrane protein</topology>
    </subcellularLocation>
</comment>
<proteinExistence type="inferred from homology"/>
<dbReference type="PANTHER" id="PTHR45620:SF43">
    <property type="entry name" value="HECTOR, ISOFORM A"/>
    <property type="match status" value="1"/>
</dbReference>
<feature type="transmembrane region" description="Helical" evidence="11">
    <location>
        <begin position="186"/>
        <end position="206"/>
    </location>
</feature>
<evidence type="ECO:0000256" key="2">
    <source>
        <dbReference type="ARBA" id="ARBA00005314"/>
    </source>
</evidence>
<keyword evidence="3" id="KW-1003">Cell membrane</keyword>
<evidence type="ECO:0000256" key="3">
    <source>
        <dbReference type="ARBA" id="ARBA00022475"/>
    </source>
</evidence>
<keyword evidence="9" id="KW-0325">Glycoprotein</keyword>
<keyword evidence="5 11" id="KW-1133">Transmembrane helix</keyword>
<feature type="transmembrane region" description="Helical" evidence="11">
    <location>
        <begin position="328"/>
        <end position="350"/>
    </location>
</feature>
<keyword evidence="15" id="KW-1185">Reference proteome</keyword>
<sequence>MANYSGGEYYDYLNDIVICGNKSTALPGWCPEIFDSILCWPETPPGTIANQSCPSQQTHLAFKKCLGNGSWYVNEENVTWTDYQHCARSSDEVLEFYRCINFLYIIGYSISSVALIISIIIFFLFRTLRCTRIRIHIHLFISFTISNMLNILWYTMVVTNVNITSANPAWCQLLYVAKEYFMVANYMWMFCEALHLHIALVLVFLAEEKTMKWFYVIGWGSPCFIILVHNLVRVFYSQDTGRCFMEEISFSTWFISVPIVITLAFSMIFLFNILRVILTIMHPTSLNPATAGMKKAVRAAFILTPLFGLQFILIPVKPHSQHPMYYAYQYVSAVITAFQGLCCAILFCFANHEVHQAFKRSLQRKINFQNTRSTPYPTADSATAAPIINGHTKGHVQNGNAIPLLSMYRNSYTAAEK</sequence>
<dbReference type="GO" id="GO:0007166">
    <property type="term" value="P:cell surface receptor signaling pathway"/>
    <property type="evidence" value="ECO:0007669"/>
    <property type="project" value="InterPro"/>
</dbReference>
<evidence type="ECO:0000256" key="8">
    <source>
        <dbReference type="ARBA" id="ARBA00023170"/>
    </source>
</evidence>
<evidence type="ECO:0000259" key="12">
    <source>
        <dbReference type="PROSITE" id="PS50227"/>
    </source>
</evidence>
<keyword evidence="4 11" id="KW-0812">Transmembrane</keyword>
<evidence type="ECO:0000256" key="7">
    <source>
        <dbReference type="ARBA" id="ARBA00023136"/>
    </source>
</evidence>
<dbReference type="Pfam" id="PF02793">
    <property type="entry name" value="HRM"/>
    <property type="match status" value="1"/>
</dbReference>
<dbReference type="EMBL" id="OU892280">
    <property type="protein sequence ID" value="CAG9767554.1"/>
    <property type="molecule type" value="Genomic_DNA"/>
</dbReference>
<dbReference type="GO" id="GO:0008528">
    <property type="term" value="F:G protein-coupled peptide receptor activity"/>
    <property type="evidence" value="ECO:0007669"/>
    <property type="project" value="TreeGrafter"/>
</dbReference>
<reference evidence="14" key="1">
    <citation type="submission" date="2022-01" db="EMBL/GenBank/DDBJ databases">
        <authorList>
            <person name="King R."/>
        </authorList>
    </citation>
    <scope>NUCLEOTIDE SEQUENCE</scope>
</reference>
<feature type="transmembrane region" description="Helical" evidence="11">
    <location>
        <begin position="252"/>
        <end position="278"/>
    </location>
</feature>
<dbReference type="InterPro" id="IPR050332">
    <property type="entry name" value="GPCR_2"/>
</dbReference>
<feature type="transmembrane region" description="Helical" evidence="11">
    <location>
        <begin position="299"/>
        <end position="316"/>
    </location>
</feature>
<dbReference type="PROSITE" id="PS00649">
    <property type="entry name" value="G_PROTEIN_RECEP_F2_1"/>
    <property type="match status" value="1"/>
</dbReference>
<dbReference type="InterPro" id="IPR036445">
    <property type="entry name" value="GPCR_2_extracell_dom_sf"/>
</dbReference>
<keyword evidence="6" id="KW-0297">G-protein coupled receptor</keyword>
<dbReference type="GO" id="GO:0007188">
    <property type="term" value="P:adenylate cyclase-modulating G protein-coupled receptor signaling pathway"/>
    <property type="evidence" value="ECO:0007669"/>
    <property type="project" value="TreeGrafter"/>
</dbReference>
<dbReference type="InterPro" id="IPR017981">
    <property type="entry name" value="GPCR_2-like_7TM"/>
</dbReference>
<dbReference type="InterPro" id="IPR017983">
    <property type="entry name" value="GPCR_2_secretin-like_CS"/>
</dbReference>
<feature type="domain" description="G-protein coupled receptors family 2 profile 2" evidence="13">
    <location>
        <begin position="100"/>
        <end position="351"/>
    </location>
</feature>
<evidence type="ECO:0000256" key="11">
    <source>
        <dbReference type="SAM" id="Phobius"/>
    </source>
</evidence>
<organism evidence="14 15">
    <name type="scientific">Ceutorhynchus assimilis</name>
    <name type="common">cabbage seed weevil</name>
    <dbReference type="NCBI Taxonomy" id="467358"/>
    <lineage>
        <taxon>Eukaryota</taxon>
        <taxon>Metazoa</taxon>
        <taxon>Ecdysozoa</taxon>
        <taxon>Arthropoda</taxon>
        <taxon>Hexapoda</taxon>
        <taxon>Insecta</taxon>
        <taxon>Pterygota</taxon>
        <taxon>Neoptera</taxon>
        <taxon>Endopterygota</taxon>
        <taxon>Coleoptera</taxon>
        <taxon>Polyphaga</taxon>
        <taxon>Cucujiformia</taxon>
        <taxon>Curculionidae</taxon>
        <taxon>Ceutorhynchinae</taxon>
        <taxon>Ceutorhynchus</taxon>
    </lineage>
</organism>
<dbReference type="Proteomes" id="UP001152799">
    <property type="component" value="Chromosome 4"/>
</dbReference>
<feature type="domain" description="G-protein coupled receptors family 2 profile 1" evidence="12">
    <location>
        <begin position="30"/>
        <end position="90"/>
    </location>
</feature>
<gene>
    <name evidence="14" type="ORF">CEUTPL_LOCUS8115</name>
</gene>
<dbReference type="AlphaFoldDB" id="A0A9N9MPS6"/>
<dbReference type="GO" id="GO:0005886">
    <property type="term" value="C:plasma membrane"/>
    <property type="evidence" value="ECO:0007669"/>
    <property type="project" value="UniProtKB-SubCell"/>
</dbReference>
<dbReference type="InterPro" id="IPR000832">
    <property type="entry name" value="GPCR_2_secretin-like"/>
</dbReference>
<dbReference type="CDD" id="cd15260">
    <property type="entry name" value="7tmB1_NPR_B4_insect-like"/>
    <property type="match status" value="1"/>
</dbReference>
<name>A0A9N9MPS6_9CUCU</name>
<evidence type="ECO:0000256" key="10">
    <source>
        <dbReference type="ARBA" id="ARBA00023224"/>
    </source>
</evidence>
<evidence type="ECO:0000256" key="4">
    <source>
        <dbReference type="ARBA" id="ARBA00022692"/>
    </source>
</evidence>
<evidence type="ECO:0000256" key="9">
    <source>
        <dbReference type="ARBA" id="ARBA00023180"/>
    </source>
</evidence>
<dbReference type="PROSITE" id="PS50227">
    <property type="entry name" value="G_PROTEIN_RECEP_F2_3"/>
    <property type="match status" value="1"/>
</dbReference>
<dbReference type="Gene3D" id="4.10.1240.10">
    <property type="entry name" value="GPCR, family 2, extracellular hormone receptor domain"/>
    <property type="match status" value="1"/>
</dbReference>
<protein>
    <recommendedName>
        <fullName evidence="16">Calcitonin receptor</fullName>
    </recommendedName>
</protein>
<dbReference type="Pfam" id="PF00002">
    <property type="entry name" value="7tm_2"/>
    <property type="match status" value="1"/>
</dbReference>
<evidence type="ECO:0000259" key="13">
    <source>
        <dbReference type="PROSITE" id="PS50261"/>
    </source>
</evidence>
<dbReference type="InterPro" id="IPR001879">
    <property type="entry name" value="GPCR_2_extracellular_dom"/>
</dbReference>
<feature type="transmembrane region" description="Helical" evidence="11">
    <location>
        <begin position="137"/>
        <end position="156"/>
    </location>
</feature>
<keyword evidence="8" id="KW-0675">Receptor</keyword>
<dbReference type="OrthoDB" id="16753at2759"/>
<comment type="similarity">
    <text evidence="2">Belongs to the G-protein coupled receptor 2 family.</text>
</comment>
<dbReference type="SMART" id="SM00008">
    <property type="entry name" value="HormR"/>
    <property type="match status" value="1"/>
</dbReference>
<evidence type="ECO:0000313" key="14">
    <source>
        <dbReference type="EMBL" id="CAG9767554.1"/>
    </source>
</evidence>
<evidence type="ECO:0000256" key="1">
    <source>
        <dbReference type="ARBA" id="ARBA00004651"/>
    </source>
</evidence>
<dbReference type="PRINTS" id="PR00249">
    <property type="entry name" value="GPCRSECRETIN"/>
</dbReference>
<dbReference type="SUPFAM" id="SSF81321">
    <property type="entry name" value="Family A G protein-coupled receptor-like"/>
    <property type="match status" value="1"/>
</dbReference>